<dbReference type="EMBL" id="CP095045">
    <property type="protein sequence ID" value="UOQ57901.1"/>
    <property type="molecule type" value="Genomic_DNA"/>
</dbReference>
<dbReference type="InterPro" id="IPR039422">
    <property type="entry name" value="MarR/SlyA-like"/>
</dbReference>
<dbReference type="PROSITE" id="PS50995">
    <property type="entry name" value="HTH_MARR_2"/>
    <property type="match status" value="1"/>
</dbReference>
<evidence type="ECO:0000313" key="3">
    <source>
        <dbReference type="EMBL" id="UOQ57901.1"/>
    </source>
</evidence>
<dbReference type="Proteomes" id="UP000831786">
    <property type="component" value="Chromosome"/>
</dbReference>
<protein>
    <submittedName>
        <fullName evidence="3">MarR family transcriptional regulator</fullName>
    </submittedName>
</protein>
<accession>A0ABY4FNQ6</accession>
<feature type="region of interest" description="Disordered" evidence="1">
    <location>
        <begin position="1"/>
        <end position="20"/>
    </location>
</feature>
<proteinExistence type="predicted"/>
<feature type="domain" description="HTH marR-type" evidence="2">
    <location>
        <begin position="21"/>
        <end position="161"/>
    </location>
</feature>
<dbReference type="SMART" id="SM00347">
    <property type="entry name" value="HTH_MARR"/>
    <property type="match status" value="1"/>
</dbReference>
<dbReference type="InterPro" id="IPR000835">
    <property type="entry name" value="HTH_MarR-typ"/>
</dbReference>
<dbReference type="Pfam" id="PF12802">
    <property type="entry name" value="MarR_2"/>
    <property type="match status" value="1"/>
</dbReference>
<keyword evidence="4" id="KW-1185">Reference proteome</keyword>
<evidence type="ECO:0000313" key="4">
    <source>
        <dbReference type="Proteomes" id="UP000831786"/>
    </source>
</evidence>
<dbReference type="PANTHER" id="PTHR33164:SF43">
    <property type="entry name" value="HTH-TYPE TRANSCRIPTIONAL REPRESSOR YETL"/>
    <property type="match status" value="1"/>
</dbReference>
<name>A0ABY4FNQ6_9MICO</name>
<organism evidence="3 4">
    <name type="scientific">Leucobacter allii</name>
    <dbReference type="NCBI Taxonomy" id="2932247"/>
    <lineage>
        <taxon>Bacteria</taxon>
        <taxon>Bacillati</taxon>
        <taxon>Actinomycetota</taxon>
        <taxon>Actinomycetes</taxon>
        <taxon>Micrococcales</taxon>
        <taxon>Microbacteriaceae</taxon>
        <taxon>Leucobacter</taxon>
    </lineage>
</organism>
<gene>
    <name evidence="3" type="ORF">MUN78_03420</name>
</gene>
<dbReference type="RefSeq" id="WP_244693171.1">
    <property type="nucleotide sequence ID" value="NZ_CP095044.1"/>
</dbReference>
<dbReference type="InterPro" id="IPR036388">
    <property type="entry name" value="WH-like_DNA-bd_sf"/>
</dbReference>
<dbReference type="Gene3D" id="1.10.10.10">
    <property type="entry name" value="Winged helix-like DNA-binding domain superfamily/Winged helix DNA-binding domain"/>
    <property type="match status" value="1"/>
</dbReference>
<dbReference type="InterPro" id="IPR036390">
    <property type="entry name" value="WH_DNA-bd_sf"/>
</dbReference>
<dbReference type="PRINTS" id="PR00598">
    <property type="entry name" value="HTHMARR"/>
</dbReference>
<dbReference type="PANTHER" id="PTHR33164">
    <property type="entry name" value="TRANSCRIPTIONAL REGULATOR, MARR FAMILY"/>
    <property type="match status" value="1"/>
</dbReference>
<evidence type="ECO:0000259" key="2">
    <source>
        <dbReference type="PROSITE" id="PS50995"/>
    </source>
</evidence>
<sequence length="169" mass="18473">MQAEPRAPRTGGHDEPAPGGRAAVELAVLRAVRQFGDSHDRMTGSLRHGMGMNASDLAALRLLVIREDQGAPVTPREIAQHLRISTASTTKLLDRLVAAGHARREPHPRDRRARVIALTEASRAEFFRRYGSRLAAMRAAVAEFDDAELEIAERVIRAVSAAIEAEPED</sequence>
<evidence type="ECO:0000256" key="1">
    <source>
        <dbReference type="SAM" id="MobiDB-lite"/>
    </source>
</evidence>
<dbReference type="SUPFAM" id="SSF46785">
    <property type="entry name" value="Winged helix' DNA-binding domain"/>
    <property type="match status" value="1"/>
</dbReference>
<reference evidence="3 4" key="1">
    <citation type="submission" date="2022-04" db="EMBL/GenBank/DDBJ databases">
        <title>Leucobacter sp. isolated from rhizosphere of garlic.</title>
        <authorList>
            <person name="Won M."/>
            <person name="Lee C.-M."/>
            <person name="Woen H.-Y."/>
            <person name="Kwon S.-W."/>
        </authorList>
    </citation>
    <scope>NUCLEOTIDE SEQUENCE [LARGE SCALE GENOMIC DNA]</scope>
    <source>
        <strain evidence="3 4">H21R-40</strain>
    </source>
</reference>